<feature type="domain" description="RH2" evidence="18">
    <location>
        <begin position="291"/>
        <end position="356"/>
    </location>
</feature>
<evidence type="ECO:0000313" key="19">
    <source>
        <dbReference type="Ensembl" id="ENSANAP00000028692.1"/>
    </source>
</evidence>
<feature type="coiled-coil region" evidence="15">
    <location>
        <begin position="77"/>
        <end position="253"/>
    </location>
</feature>
<feature type="region of interest" description="Disordered" evidence="16">
    <location>
        <begin position="254"/>
        <end position="279"/>
    </location>
</feature>
<protein>
    <recommendedName>
        <fullName evidence="12">RILP-like protein 1</fullName>
    </recommendedName>
    <alternativeName>
        <fullName evidence="13">Rab-interacting lysosomal-like protein 1</fullName>
    </alternativeName>
</protein>
<evidence type="ECO:0000313" key="20">
    <source>
        <dbReference type="Proteomes" id="UP000233020"/>
    </source>
</evidence>
<name>A0A2K5E630_AOTNA</name>
<proteinExistence type="inferred from homology"/>
<dbReference type="Gene3D" id="1.20.58.1770">
    <property type="match status" value="1"/>
</dbReference>
<evidence type="ECO:0000256" key="15">
    <source>
        <dbReference type="SAM" id="Coils"/>
    </source>
</evidence>
<feature type="compositionally biased region" description="Acidic residues" evidence="16">
    <location>
        <begin position="262"/>
        <end position="277"/>
    </location>
</feature>
<dbReference type="PANTHER" id="PTHR21502">
    <property type="entry name" value="ZINC FINGER PROTEIN DZIP1"/>
    <property type="match status" value="1"/>
</dbReference>
<evidence type="ECO:0000256" key="16">
    <source>
        <dbReference type="SAM" id="MobiDB-lite"/>
    </source>
</evidence>
<organism evidence="19 20">
    <name type="scientific">Aotus nancymaae</name>
    <name type="common">Ma's night monkey</name>
    <dbReference type="NCBI Taxonomy" id="37293"/>
    <lineage>
        <taxon>Eukaryota</taxon>
        <taxon>Metazoa</taxon>
        <taxon>Chordata</taxon>
        <taxon>Craniata</taxon>
        <taxon>Vertebrata</taxon>
        <taxon>Euteleostomi</taxon>
        <taxon>Mammalia</taxon>
        <taxon>Eutheria</taxon>
        <taxon>Euarchontoglires</taxon>
        <taxon>Primates</taxon>
        <taxon>Haplorrhini</taxon>
        <taxon>Platyrrhini</taxon>
        <taxon>Aotidae</taxon>
        <taxon>Aotus</taxon>
    </lineage>
</organism>
<keyword evidence="4" id="KW-0813">Transport</keyword>
<comment type="similarity">
    <text evidence="11">Belongs to the RILPL family.</text>
</comment>
<dbReference type="PANTHER" id="PTHR21502:SF10">
    <property type="entry name" value="RAB INTERACTING LYSOSOMAL PROTEIN LIKE 1"/>
    <property type="match status" value="1"/>
</dbReference>
<keyword evidence="6" id="KW-0653">Protein transport</keyword>
<keyword evidence="8" id="KW-0969">Cilium</keyword>
<dbReference type="Ensembl" id="ENSANAT00000046718.1">
    <property type="protein sequence ID" value="ENSANAP00000028692.1"/>
    <property type="gene ID" value="ENSANAG00000032127.1"/>
</dbReference>
<keyword evidence="9" id="KW-0206">Cytoskeleton</keyword>
<evidence type="ECO:0000256" key="1">
    <source>
        <dbReference type="ARBA" id="ARBA00004138"/>
    </source>
</evidence>
<evidence type="ECO:0000256" key="5">
    <source>
        <dbReference type="ARBA" id="ARBA00022490"/>
    </source>
</evidence>
<comment type="subunit">
    <text evidence="14">Interacts (when S-nitrosylated) with GAPDH. Interacts with RAB8A; interaction is dependent on the phosphorylation of 'Thr-72' of RAB8A. Interacts with RAB10 and RAB12; the interaction is dependent on the phosphorylation of 'Thr-73' of RAB10, and 'Ser-105' of RAB12.</text>
</comment>
<keyword evidence="20" id="KW-1185">Reference proteome</keyword>
<comment type="subcellular location">
    <subcellularLocation>
        <location evidence="1">Cell projection</location>
        <location evidence="1">Cilium</location>
    </subcellularLocation>
    <subcellularLocation>
        <location evidence="2">Cytoplasm</location>
        <location evidence="2">Cytoskeleton</location>
        <location evidence="2">Microtubule organizing center</location>
        <location evidence="2">Centrosome</location>
    </subcellularLocation>
    <subcellularLocation>
        <location evidence="3">Cytoplasm</location>
        <location evidence="3">Cytosol</location>
    </subcellularLocation>
</comment>
<dbReference type="GO" id="GO:0046983">
    <property type="term" value="F:protein dimerization activity"/>
    <property type="evidence" value="ECO:0007669"/>
    <property type="project" value="InterPro"/>
</dbReference>
<evidence type="ECO:0000256" key="12">
    <source>
        <dbReference type="ARBA" id="ARBA00040816"/>
    </source>
</evidence>
<sequence>MEEERGSALAAESALEKNVAELTVMDVYDIASLVGHEFERVIDQHGCEAIARLMPKVVRVLEILEVLVSRHHVAPELDELRLELDRLRLERMDRIEKERKHQKELELVEDVWRGEAQDLLSQIAQLQEENKQLMTNLSHKDVNFSEEEFQKHEGMSERERQVMKKLKEVVDKQRDEIRAKDRELGLKNEDVEALQQQQTRLMKINHDLRHRVTVVEAQGKALIEQKVELEADLQTKEQEMGSLRAELGKLRERLQGEHGQNGEEEPETEPVGEESVSDAEKMAMDLKDPNRPRFTLQELRDVLHERNELKSKVFLLQEELAYYKSEEMEEENRIPQPPPIAHPRTSPQPESGIKRLIFTAIMPMVAAGLIIDDPTLQPVRRLVSLV</sequence>
<feature type="region of interest" description="Disordered" evidence="16">
    <location>
        <begin position="329"/>
        <end position="349"/>
    </location>
</feature>
<dbReference type="CTD" id="353116"/>
<evidence type="ECO:0000256" key="6">
    <source>
        <dbReference type="ARBA" id="ARBA00022927"/>
    </source>
</evidence>
<dbReference type="InterPro" id="IPR051241">
    <property type="entry name" value="DZIP_RILPL"/>
</dbReference>
<keyword evidence="10" id="KW-0966">Cell projection</keyword>
<dbReference type="GO" id="GO:0060271">
    <property type="term" value="P:cilium assembly"/>
    <property type="evidence" value="ECO:0007669"/>
    <property type="project" value="TreeGrafter"/>
</dbReference>
<evidence type="ECO:0000256" key="3">
    <source>
        <dbReference type="ARBA" id="ARBA00004514"/>
    </source>
</evidence>
<dbReference type="Pfam" id="PF11461">
    <property type="entry name" value="RILP"/>
    <property type="match status" value="1"/>
</dbReference>
<dbReference type="GO" id="GO:0036064">
    <property type="term" value="C:ciliary basal body"/>
    <property type="evidence" value="ECO:0007669"/>
    <property type="project" value="TreeGrafter"/>
</dbReference>
<evidence type="ECO:0000256" key="7">
    <source>
        <dbReference type="ARBA" id="ARBA00023054"/>
    </source>
</evidence>
<accession>A0A2K5E630</accession>
<dbReference type="GeneID" id="105713441"/>
<evidence type="ECO:0000256" key="14">
    <source>
        <dbReference type="ARBA" id="ARBA00065535"/>
    </source>
</evidence>
<dbReference type="SUPFAM" id="SSF161256">
    <property type="entry name" value="RILP dimerisation region"/>
    <property type="match status" value="1"/>
</dbReference>
<feature type="domain" description="RH1" evidence="17">
    <location>
        <begin position="10"/>
        <end position="97"/>
    </location>
</feature>
<dbReference type="AlphaFoldDB" id="A0A2K5E630"/>
<dbReference type="FunFam" id="1.20.58.1770:FF:000002">
    <property type="entry name" value="RILP-like protein 1 isoform X1"/>
    <property type="match status" value="1"/>
</dbReference>
<evidence type="ECO:0000256" key="4">
    <source>
        <dbReference type="ARBA" id="ARBA00022448"/>
    </source>
</evidence>
<dbReference type="InterPro" id="IPR034743">
    <property type="entry name" value="RH1"/>
</dbReference>
<reference evidence="19" key="2">
    <citation type="submission" date="2025-09" db="UniProtKB">
        <authorList>
            <consortium name="Ensembl"/>
        </authorList>
    </citation>
    <scope>IDENTIFICATION</scope>
</reference>
<evidence type="ECO:0000256" key="8">
    <source>
        <dbReference type="ARBA" id="ARBA00023069"/>
    </source>
</evidence>
<keyword evidence="7 15" id="KW-0175">Coiled coil</keyword>
<dbReference type="CDD" id="cd14445">
    <property type="entry name" value="RILP-like"/>
    <property type="match status" value="1"/>
</dbReference>
<dbReference type="GO" id="GO:0051959">
    <property type="term" value="F:dynein light intermediate chain binding"/>
    <property type="evidence" value="ECO:0007669"/>
    <property type="project" value="TreeGrafter"/>
</dbReference>
<evidence type="ECO:0000256" key="13">
    <source>
        <dbReference type="ARBA" id="ARBA00042424"/>
    </source>
</evidence>
<evidence type="ECO:0000256" key="10">
    <source>
        <dbReference type="ARBA" id="ARBA00023273"/>
    </source>
</evidence>
<dbReference type="InterPro" id="IPR021563">
    <property type="entry name" value="RILP_dimer"/>
</dbReference>
<evidence type="ECO:0000259" key="18">
    <source>
        <dbReference type="PROSITE" id="PS51777"/>
    </source>
</evidence>
<dbReference type="Proteomes" id="UP000233020">
    <property type="component" value="Unplaced"/>
</dbReference>
<dbReference type="InterPro" id="IPR034744">
    <property type="entry name" value="RH2"/>
</dbReference>
<dbReference type="GO" id="GO:0005813">
    <property type="term" value="C:centrosome"/>
    <property type="evidence" value="ECO:0007669"/>
    <property type="project" value="UniProtKB-SubCell"/>
</dbReference>
<reference evidence="19" key="1">
    <citation type="submission" date="2025-08" db="UniProtKB">
        <authorList>
            <consortium name="Ensembl"/>
        </authorList>
    </citation>
    <scope>IDENTIFICATION</scope>
</reference>
<dbReference type="GO" id="GO:0031267">
    <property type="term" value="F:small GTPase binding"/>
    <property type="evidence" value="ECO:0007669"/>
    <property type="project" value="TreeGrafter"/>
</dbReference>
<evidence type="ECO:0000259" key="17">
    <source>
        <dbReference type="PROSITE" id="PS51776"/>
    </source>
</evidence>
<dbReference type="GO" id="GO:0005829">
    <property type="term" value="C:cytosol"/>
    <property type="evidence" value="ECO:0007669"/>
    <property type="project" value="UniProtKB-SubCell"/>
</dbReference>
<evidence type="ECO:0000256" key="9">
    <source>
        <dbReference type="ARBA" id="ARBA00023212"/>
    </source>
</evidence>
<dbReference type="Gene3D" id="6.10.230.10">
    <property type="match status" value="1"/>
</dbReference>
<dbReference type="OrthoDB" id="10069524at2759"/>
<dbReference type="GeneTree" id="ENSGT00940000157897"/>
<evidence type="ECO:0000256" key="11">
    <source>
        <dbReference type="ARBA" id="ARBA00038318"/>
    </source>
</evidence>
<evidence type="ECO:0000256" key="2">
    <source>
        <dbReference type="ARBA" id="ARBA00004300"/>
    </source>
</evidence>
<gene>
    <name evidence="19" type="primary">RILPL1</name>
</gene>
<dbReference type="GO" id="GO:0015031">
    <property type="term" value="P:protein transport"/>
    <property type="evidence" value="ECO:0007669"/>
    <property type="project" value="UniProtKB-KW"/>
</dbReference>
<keyword evidence="5" id="KW-0963">Cytoplasm</keyword>
<dbReference type="Pfam" id="PF09744">
    <property type="entry name" value="RH1"/>
    <property type="match status" value="1"/>
</dbReference>
<dbReference type="PROSITE" id="PS51777">
    <property type="entry name" value="RH2"/>
    <property type="match status" value="1"/>
</dbReference>
<dbReference type="PROSITE" id="PS51776">
    <property type="entry name" value="RH1"/>
    <property type="match status" value="1"/>
</dbReference>